<dbReference type="EMBL" id="LSRS01000003">
    <property type="protein sequence ID" value="KAF1084990.1"/>
    <property type="molecule type" value="Genomic_DNA"/>
</dbReference>
<dbReference type="AlphaFoldDB" id="A0A9D2WP46"/>
<keyword evidence="2" id="KW-1185">Reference proteome</keyword>
<evidence type="ECO:0000313" key="2">
    <source>
        <dbReference type="Proteomes" id="UP000798488"/>
    </source>
</evidence>
<gene>
    <name evidence="1" type="ORF">SPSYN_01126</name>
</gene>
<name>A0A9D2WP46_9FIRM</name>
<evidence type="ECO:0000313" key="1">
    <source>
        <dbReference type="EMBL" id="KAF1084990.1"/>
    </source>
</evidence>
<dbReference type="OrthoDB" id="1807707at2"/>
<organism evidence="1 2">
    <name type="scientific">Sporotomaculum syntrophicum</name>
    <dbReference type="NCBI Taxonomy" id="182264"/>
    <lineage>
        <taxon>Bacteria</taxon>
        <taxon>Bacillati</taxon>
        <taxon>Bacillota</taxon>
        <taxon>Clostridia</taxon>
        <taxon>Eubacteriales</taxon>
        <taxon>Desulfallaceae</taxon>
        <taxon>Sporotomaculum</taxon>
    </lineage>
</organism>
<dbReference type="RefSeq" id="WP_161821524.1">
    <property type="nucleotide sequence ID" value="NZ_LSRS01000003.1"/>
</dbReference>
<accession>A0A9D2WP46</accession>
<proteinExistence type="predicted"/>
<protein>
    <submittedName>
        <fullName evidence="1">Uncharacterized protein</fullName>
    </submittedName>
</protein>
<reference evidence="1" key="1">
    <citation type="submission" date="2016-02" db="EMBL/GenBank/DDBJ databases">
        <title>Draft Genome Sequence of Sporotomaculum syntrophicum Strain FB, a Syntrophic Benzoate Degrader.</title>
        <authorList>
            <person name="Nobu M.K."/>
            <person name="Narihiro T."/>
            <person name="Qiu Y.-L."/>
            <person name="Ohashi A."/>
            <person name="Liu W.-T."/>
            <person name="Yuji S."/>
        </authorList>
    </citation>
    <scope>NUCLEOTIDE SEQUENCE</scope>
    <source>
        <strain evidence="1">FB</strain>
    </source>
</reference>
<sequence>MTFEVKLKTGFFRTRSYYLTIGQGRLVLTPQDSTDDGCVVIEASQLQSIYLTAGEFEVIADGIYTGSFAPHTNLNQLSCLLAMELGEKFSVQFELP</sequence>
<comment type="caution">
    <text evidence="1">The sequence shown here is derived from an EMBL/GenBank/DDBJ whole genome shotgun (WGS) entry which is preliminary data.</text>
</comment>
<dbReference type="Proteomes" id="UP000798488">
    <property type="component" value="Unassembled WGS sequence"/>
</dbReference>